<accession>A0A7I8DID5</accession>
<evidence type="ECO:0000313" key="1">
    <source>
        <dbReference type="EMBL" id="BCJ98110.1"/>
    </source>
</evidence>
<dbReference type="AlphaFoldDB" id="A0A7I8DID5"/>
<dbReference type="EMBL" id="AP023368">
    <property type="protein sequence ID" value="BCJ98110.1"/>
    <property type="molecule type" value="Genomic_DNA"/>
</dbReference>
<protein>
    <submittedName>
        <fullName evidence="1">Uncharacterized protein</fullName>
    </submittedName>
</protein>
<gene>
    <name evidence="1" type="ORF">bsdcttw_11510</name>
</gene>
<dbReference type="KEGG" id="acht:bsdcttw_11510"/>
<keyword evidence="2" id="KW-1185">Reference proteome</keyword>
<proteinExistence type="predicted"/>
<dbReference type="RefSeq" id="WP_185258460.1">
    <property type="nucleotide sequence ID" value="NZ_AP023368.1"/>
</dbReference>
<reference evidence="1 2" key="2">
    <citation type="submission" date="2020-08" db="EMBL/GenBank/DDBJ databases">
        <authorList>
            <person name="Ueki A."/>
            <person name="Tonouchi A."/>
        </authorList>
    </citation>
    <scope>NUCLEOTIDE SEQUENCE [LARGE SCALE GENOMIC DNA]</scope>
    <source>
        <strain evidence="1 2">CTTW</strain>
    </source>
</reference>
<dbReference type="Proteomes" id="UP000515703">
    <property type="component" value="Chromosome"/>
</dbReference>
<name>A0A7I8DID5_9FIRM</name>
<evidence type="ECO:0000313" key="2">
    <source>
        <dbReference type="Proteomes" id="UP000515703"/>
    </source>
</evidence>
<reference evidence="1 2" key="1">
    <citation type="submission" date="2020-08" db="EMBL/GenBank/DDBJ databases">
        <title>Draft genome sequencing of an Anaerocolumna strain isolated from anoxic soil subjected to BSD treatment.</title>
        <authorList>
            <person name="Uek A."/>
            <person name="Tonouchi A."/>
        </authorList>
    </citation>
    <scope>NUCLEOTIDE SEQUENCE [LARGE SCALE GENOMIC DNA]</scope>
    <source>
        <strain evidence="1 2">CTTW</strain>
    </source>
</reference>
<organism evidence="1 2">
    <name type="scientific">Anaerocolumna chitinilytica</name>
    <dbReference type="NCBI Taxonomy" id="1727145"/>
    <lineage>
        <taxon>Bacteria</taxon>
        <taxon>Bacillati</taxon>
        <taxon>Bacillota</taxon>
        <taxon>Clostridia</taxon>
        <taxon>Lachnospirales</taxon>
        <taxon>Lachnospiraceae</taxon>
        <taxon>Anaerocolumna</taxon>
    </lineage>
</organism>
<sequence>MARGINAIQQDSELLDAEKSSLIPCYIGSTPYWQVDVANWADIAGKAYIVSSLEAARNTLGYYEPVSGKWPREYSLCEAVNAHFGNKLSAVGPIILLVNAAEIEISEDSVTQTVAISNGVGSINVNGLAILNSVAITGKVRGVDYTAAYDDNGRYIIITDLKKSLGNSTSVTYSVVSNLSTLVMTSQTFSVIDYFEQTIGAVPSVLAAPGWEDEAVNGVAGTTVADKLQECSEGQINSHWYTQSYIQLKSADHSNVASEKATKGYDSPKMKVCWPYTRKRGLIYSLVVAFIVAKMKVDIANDNIPYESASNEILDIEGLCDSNGNLILQNEKAANSLNEIGVATCNFASGSWRTWGVCMANYLESNKSNILPEYLSDVAVQMRDYVCNDFQVENFDYIDKPIPTRKAKEIVDDYQVKLNNLVNSGALLYGVITFTSSENPIGSLADGEFVFNIAETSTPPGKSITGKVKYTAAGLESYFGEE</sequence>